<organism evidence="5 6">
    <name type="scientific">Ceratocystis fimbriata CBS 114723</name>
    <dbReference type="NCBI Taxonomy" id="1035309"/>
    <lineage>
        <taxon>Eukaryota</taxon>
        <taxon>Fungi</taxon>
        <taxon>Dikarya</taxon>
        <taxon>Ascomycota</taxon>
        <taxon>Pezizomycotina</taxon>
        <taxon>Sordariomycetes</taxon>
        <taxon>Hypocreomycetidae</taxon>
        <taxon>Microascales</taxon>
        <taxon>Ceratocystidaceae</taxon>
        <taxon>Ceratocystis</taxon>
    </lineage>
</organism>
<feature type="region of interest" description="Disordered" evidence="4">
    <location>
        <begin position="984"/>
        <end position="1037"/>
    </location>
</feature>
<evidence type="ECO:0000313" key="5">
    <source>
        <dbReference type="EMBL" id="PHH51631.1"/>
    </source>
</evidence>
<feature type="compositionally biased region" description="Basic and acidic residues" evidence="4">
    <location>
        <begin position="18"/>
        <end position="31"/>
    </location>
</feature>
<evidence type="ECO:0000256" key="4">
    <source>
        <dbReference type="SAM" id="MobiDB-lite"/>
    </source>
</evidence>
<feature type="region of interest" description="Disordered" evidence="4">
    <location>
        <begin position="1"/>
        <end position="196"/>
    </location>
</feature>
<keyword evidence="1 3" id="KW-0853">WD repeat</keyword>
<evidence type="ECO:0000256" key="3">
    <source>
        <dbReference type="PROSITE-ProRule" id="PRU00221"/>
    </source>
</evidence>
<dbReference type="InterPro" id="IPR015943">
    <property type="entry name" value="WD40/YVTN_repeat-like_dom_sf"/>
</dbReference>
<dbReference type="STRING" id="1035309.A0A2C5X155"/>
<feature type="compositionally biased region" description="Low complexity" evidence="4">
    <location>
        <begin position="101"/>
        <end position="110"/>
    </location>
</feature>
<feature type="region of interest" description="Disordered" evidence="4">
    <location>
        <begin position="831"/>
        <end position="919"/>
    </location>
</feature>
<name>A0A2C5X155_9PEZI</name>
<feature type="compositionally biased region" description="Low complexity" evidence="4">
    <location>
        <begin position="697"/>
        <end position="709"/>
    </location>
</feature>
<dbReference type="OrthoDB" id="1932312at2759"/>
<comment type="caution">
    <text evidence="5">The sequence shown here is derived from an EMBL/GenBank/DDBJ whole genome shotgun (WGS) entry which is preliminary data.</text>
</comment>
<proteinExistence type="predicted"/>
<sequence>MSTRADTRRTSLIFPFGSKDKDKDKDREGEGASRSGLARSNTVVLAKPDDKRGTAGAGAGNSSSAATPGASVAVRDAPSVSTTSVTNSGLDPLSEHILQRTSTNDLSHSLSHLHSHSHSHSHPHPHSHTHSNSASAPRSHTHSRSHSGSAARPQSISLSSHHASRLSRNTARSKPPSLGSVVANPDLTTRSQASGTGDGIISAVTATAAPIASSGVFTETSKEKKRSSSFFNRLGMIGNRHKEDSVGDGETSDSGDHRIEGARILMSPDASGFIPHHKEPAKYQRIKSNCKRHKEFGNLFLAQELSAARDAAVNLEAARGPIGSNGGGISASKTGATVAAGATVKPARPELTSHDGAVWCMEFSQDGKYLAAAGQDGIVRVYAVLASPEDRYSEEDSTPDPSHGERLRAPVFRSRPVREFAGHEGEVLDLTWSKNGFLLSSSMDKTVRLWHLDYRESLCVFKHRDFVTSISFHPRDDRFFLAGSLDCILRLWSIPDKAVAFSATVPDMITAVSFSPDGQTSIAGMLHGLCMFFETEGLKLQKEMHVRSSRGRNAKGSKITGIETLETPSYHDGGVKVLITSNDSRIRQYNMRDKSLDIKLKGHENVSSQIHSRLSEDGQFVICGSEDKRVFIWPTNLNEGDAKDKRPLEYFEAHDDVVTVAMFAPTSTRRLVGSSDDPIYDLCNPPPIRLMSREEASASQTSLSQPSSTRRMKPEESPAYIARSAHNDGNIIVSSDKSGIIRVWRQDCAATKRRHENMSAQRLSTLTRTGSIMTRTSFASSSPYSWRGSVSHLGAAAAASAGGAGAVGDGSAEKPVQLNSDIIDSWRQGVVDSPDALGSTGPGHAVEPPRTPTNLGHLGQAQALTPPSSDKAKHCESAIDDSPPYRRGAVPGPELSPPIVELSDDGEAPEKQTETEGQEGFIESFLNRWRGRSAPTVSSVAAAAMAAVTNGNTRTNSTENINVPTTAEEAPQPGTAVTFAIEPLRSPTPTTPTVGVQRPSLEENRRFDDDDLAGTTPTPSNIHLLSPKARAKRRHSVGPRALTDTYIDRTSSKAHDLALPSLDPRPKSAHGVGSGAVPAIAIIDENAELQQEDQDETDGNETLGSSCAGCGRRDFYMRKIGGRPRLLCSGCGMLVSESQQF</sequence>
<dbReference type="EMBL" id="APWK03000089">
    <property type="protein sequence ID" value="PHH51631.1"/>
    <property type="molecule type" value="Genomic_DNA"/>
</dbReference>
<dbReference type="InterPro" id="IPR001680">
    <property type="entry name" value="WD40_rpt"/>
</dbReference>
<feature type="region of interest" description="Disordered" evidence="4">
    <location>
        <begin position="694"/>
        <end position="716"/>
    </location>
</feature>
<dbReference type="PANTHER" id="PTHR14221:SF0">
    <property type="entry name" value="WD REPEAT-CONTAINING PROTEIN 44"/>
    <property type="match status" value="1"/>
</dbReference>
<dbReference type="Pfam" id="PF00400">
    <property type="entry name" value="WD40"/>
    <property type="match status" value="4"/>
</dbReference>
<evidence type="ECO:0000256" key="1">
    <source>
        <dbReference type="ARBA" id="ARBA00022574"/>
    </source>
</evidence>
<gene>
    <name evidence="5" type="ORF">CFIMG_002235RA</name>
</gene>
<feature type="compositionally biased region" description="Polar residues" evidence="4">
    <location>
        <begin position="79"/>
        <end position="89"/>
    </location>
</feature>
<dbReference type="SUPFAM" id="SSF50978">
    <property type="entry name" value="WD40 repeat-like"/>
    <property type="match status" value="1"/>
</dbReference>
<feature type="compositionally biased region" description="Polar residues" evidence="4">
    <location>
        <begin position="186"/>
        <end position="195"/>
    </location>
</feature>
<dbReference type="PANTHER" id="PTHR14221">
    <property type="entry name" value="WD REPEAT DOMAIN 44"/>
    <property type="match status" value="1"/>
</dbReference>
<dbReference type="InterPro" id="IPR040324">
    <property type="entry name" value="WDR44/Dgr2"/>
</dbReference>
<keyword evidence="2" id="KW-0677">Repeat</keyword>
<dbReference type="SMART" id="SM00320">
    <property type="entry name" value="WD40"/>
    <property type="match status" value="7"/>
</dbReference>
<dbReference type="Gene3D" id="2.130.10.10">
    <property type="entry name" value="YVTN repeat-like/Quinoprotein amine dehydrogenase"/>
    <property type="match status" value="2"/>
</dbReference>
<evidence type="ECO:0000313" key="6">
    <source>
        <dbReference type="Proteomes" id="UP000222788"/>
    </source>
</evidence>
<keyword evidence="6" id="KW-1185">Reference proteome</keyword>
<feature type="repeat" description="WD" evidence="3">
    <location>
        <begin position="420"/>
        <end position="460"/>
    </location>
</feature>
<feature type="compositionally biased region" description="Low complexity" evidence="4">
    <location>
        <begin position="60"/>
        <end position="71"/>
    </location>
</feature>
<feature type="compositionally biased region" description="Low complexity" evidence="4">
    <location>
        <begin position="146"/>
        <end position="161"/>
    </location>
</feature>
<dbReference type="InterPro" id="IPR036322">
    <property type="entry name" value="WD40_repeat_dom_sf"/>
</dbReference>
<evidence type="ECO:0000256" key="2">
    <source>
        <dbReference type="ARBA" id="ARBA00022737"/>
    </source>
</evidence>
<dbReference type="PROSITE" id="PS50082">
    <property type="entry name" value="WD_REPEATS_2"/>
    <property type="match status" value="3"/>
</dbReference>
<feature type="repeat" description="WD" evidence="3">
    <location>
        <begin position="351"/>
        <end position="382"/>
    </location>
</feature>
<accession>A0A2C5X155</accession>
<feature type="region of interest" description="Disordered" evidence="4">
    <location>
        <begin position="220"/>
        <end position="256"/>
    </location>
</feature>
<reference evidence="5 6" key="1">
    <citation type="journal article" date="2013" name="Fungal Biol.">
        <title>Analysis of microsatellite markers in the genome of the plant pathogen Ceratocystis fimbriata.</title>
        <authorList>
            <person name="Simpson M.C."/>
            <person name="Wilken P.M."/>
            <person name="Coetzee M.P."/>
            <person name="Wingfield M.J."/>
            <person name="Wingfield B.D."/>
        </authorList>
    </citation>
    <scope>NUCLEOTIDE SEQUENCE [LARGE SCALE GENOMIC DNA]</scope>
    <source>
        <strain evidence="5 6">CBS 114723</strain>
    </source>
</reference>
<feature type="compositionally biased region" description="Basic residues" evidence="4">
    <location>
        <begin position="111"/>
        <end position="129"/>
    </location>
</feature>
<reference evidence="5 6" key="2">
    <citation type="journal article" date="2013" name="IMA Fungus">
        <title>IMA Genome-F 1: Ceratocystis fimbriata: Draft nuclear genome sequence for the plant pathogen, Ceratocystis fimbriata.</title>
        <authorList>
            <person name="Wilken P.M."/>
            <person name="Steenkamp E.T."/>
            <person name="Wingfield M.J."/>
            <person name="de Beer Z.W."/>
            <person name="Wingfield B.D."/>
        </authorList>
    </citation>
    <scope>NUCLEOTIDE SEQUENCE [LARGE SCALE GENOMIC DNA]</scope>
    <source>
        <strain evidence="5 6">CBS 114723</strain>
    </source>
</reference>
<dbReference type="AlphaFoldDB" id="A0A2C5X155"/>
<dbReference type="Proteomes" id="UP000222788">
    <property type="component" value="Unassembled WGS sequence"/>
</dbReference>
<protein>
    <submittedName>
        <fullName evidence="5">Putative WD repeat-containing protein C3H5.08c</fullName>
    </submittedName>
</protein>
<feature type="repeat" description="WD" evidence="3">
    <location>
        <begin position="460"/>
        <end position="502"/>
    </location>
</feature>
<dbReference type="PROSITE" id="PS50294">
    <property type="entry name" value="WD_REPEATS_REGION"/>
    <property type="match status" value="3"/>
</dbReference>